<evidence type="ECO:0000259" key="3">
    <source>
        <dbReference type="PROSITE" id="PS51272"/>
    </source>
</evidence>
<dbReference type="Pfam" id="PF04966">
    <property type="entry name" value="OprB"/>
    <property type="match status" value="1"/>
</dbReference>
<dbReference type="InterPro" id="IPR001119">
    <property type="entry name" value="SLH_dom"/>
</dbReference>
<dbReference type="GO" id="GO:0015288">
    <property type="term" value="F:porin activity"/>
    <property type="evidence" value="ECO:0007669"/>
    <property type="project" value="InterPro"/>
</dbReference>
<protein>
    <submittedName>
        <fullName evidence="4">Carbohydrate-selective porin OprB</fullName>
    </submittedName>
</protein>
<dbReference type="InterPro" id="IPR051465">
    <property type="entry name" value="Cell_Envelope_Struct_Comp"/>
</dbReference>
<organism evidence="4 5">
    <name type="scientific">Gloeomargarita lithophora Alchichica-D10</name>
    <dbReference type="NCBI Taxonomy" id="1188229"/>
    <lineage>
        <taxon>Bacteria</taxon>
        <taxon>Bacillati</taxon>
        <taxon>Cyanobacteriota</taxon>
        <taxon>Cyanophyceae</taxon>
        <taxon>Gloeomargaritales</taxon>
        <taxon>Gloeomargaritaceae</taxon>
        <taxon>Gloeomargarita</taxon>
    </lineage>
</organism>
<reference evidence="4 5" key="1">
    <citation type="submission" date="2016-10" db="EMBL/GenBank/DDBJ databases">
        <title>Description of Gloeomargarita lithophora gen. nov., sp. nov., a thylakoid-bearing basal-branching cyanobacterium with intracellular carbonates, and proposal for Gloeomargaritales ord. nov.</title>
        <authorList>
            <person name="Moreira D."/>
            <person name="Tavera R."/>
            <person name="Benzerara K."/>
            <person name="Skouri-Panet F."/>
            <person name="Couradeau E."/>
            <person name="Gerard E."/>
            <person name="Loussert C."/>
            <person name="Novelo E."/>
            <person name="Zivanovic Y."/>
            <person name="Lopez-Garcia P."/>
        </authorList>
    </citation>
    <scope>NUCLEOTIDE SEQUENCE [LARGE SCALE GENOMIC DNA]</scope>
    <source>
        <strain evidence="4 5">D10</strain>
    </source>
</reference>
<dbReference type="EMBL" id="CP017675">
    <property type="protein sequence ID" value="APB33294.1"/>
    <property type="molecule type" value="Genomic_DNA"/>
</dbReference>
<sequence>MKQSVGNTNVNKSLCGYLVGSSLLAGVLWAGAAGAQVTNSRESINQVRQYGRDLKEDSEFGQVTSVSEFTDVKPTDWAFLALQSLVERYGCIVGLPTNPPTYQGRRATTRYEFAAGLNACLDRINELIAASVENLVTKEDIKLLQRLQEEFAAELALLRGRVDTLEARTATLEAQQFSTTTKLSGQVILSAQGAFGGNQAVPKGVPQGALGNIQDAATLGYRVNLTFNTSFTGKDLLTTNLQIDDVSLGAIPGSSALATTGTNSASLSYGFLNAGSGGVVALDTLTYEFPVLADKGRVTIAALGGAIYDQVDTLNPLDDDGAGALSAFGLRNPLYNQNLGAGVGAAFKIDFLEEKLNFALGYMASGGGSSGAYTPVGSVNPFGTEGLFGSSFVAYGQLTAYPLENLGLSLLYVRGYSDLDSGLALNLGGGVGNTSVDALTGVAGTQADNVGFQFQWQPLKNFILGGWFGVTWFNDVVAGLNASGTALNYALVFAFPDVGTKGSQAQIVVGAPPYLSNSNGLVANGLTFAPADDVPIVVEASYRFKFTEYLTITPGIFAIFSPEGNNANPTVLVGAIRSTFSF</sequence>
<evidence type="ECO:0000313" key="4">
    <source>
        <dbReference type="EMBL" id="APB33294.1"/>
    </source>
</evidence>
<feature type="chain" id="PRO_5009364228" evidence="1">
    <location>
        <begin position="36"/>
        <end position="582"/>
    </location>
</feature>
<gene>
    <name evidence="4" type="ORF">GlitD10_0976</name>
</gene>
<keyword evidence="1" id="KW-0732">Signal</keyword>
<evidence type="ECO:0000256" key="2">
    <source>
        <dbReference type="SAM" id="Coils"/>
    </source>
</evidence>
<comment type="similarity">
    <text evidence="1">Belongs to the OprB family.</text>
</comment>
<dbReference type="KEGG" id="glt:GlitD10_0976"/>
<dbReference type="GO" id="GO:0008643">
    <property type="term" value="P:carbohydrate transport"/>
    <property type="evidence" value="ECO:0007669"/>
    <property type="project" value="InterPro"/>
</dbReference>
<evidence type="ECO:0000256" key="1">
    <source>
        <dbReference type="RuleBase" id="RU363072"/>
    </source>
</evidence>
<proteinExistence type="inferred from homology"/>
<name>A0A1J0ABI6_9CYAN</name>
<dbReference type="STRING" id="1188229.GlitD10_0976"/>
<feature type="signal peptide" evidence="1">
    <location>
        <begin position="1"/>
        <end position="35"/>
    </location>
</feature>
<dbReference type="PANTHER" id="PTHR43308">
    <property type="entry name" value="OUTER MEMBRANE PROTEIN ALPHA-RELATED"/>
    <property type="match status" value="1"/>
</dbReference>
<accession>A0A1J0ABI6</accession>
<feature type="coiled-coil region" evidence="2">
    <location>
        <begin position="148"/>
        <end position="175"/>
    </location>
</feature>
<dbReference type="NCBIfam" id="NF033921">
    <property type="entry name" value="por_somb"/>
    <property type="match status" value="1"/>
</dbReference>
<dbReference type="PROSITE" id="PS51272">
    <property type="entry name" value="SLH"/>
    <property type="match status" value="1"/>
</dbReference>
<evidence type="ECO:0000313" key="5">
    <source>
        <dbReference type="Proteomes" id="UP000180235"/>
    </source>
</evidence>
<feature type="domain" description="SLH" evidence="3">
    <location>
        <begin position="65"/>
        <end position="131"/>
    </location>
</feature>
<dbReference type="Proteomes" id="UP000180235">
    <property type="component" value="Chromosome"/>
</dbReference>
<dbReference type="InterPro" id="IPR007049">
    <property type="entry name" value="Carb-sel_porin_OprB"/>
</dbReference>
<dbReference type="PANTHER" id="PTHR43308:SF1">
    <property type="entry name" value="OUTER MEMBRANE PROTEIN ALPHA"/>
    <property type="match status" value="1"/>
</dbReference>
<keyword evidence="5" id="KW-1185">Reference proteome</keyword>
<keyword evidence="2" id="KW-0175">Coiled coil</keyword>
<dbReference type="InterPro" id="IPR047684">
    <property type="entry name" value="Por_som-like"/>
</dbReference>
<dbReference type="GO" id="GO:0016020">
    <property type="term" value="C:membrane"/>
    <property type="evidence" value="ECO:0007669"/>
    <property type="project" value="InterPro"/>
</dbReference>
<dbReference type="AlphaFoldDB" id="A0A1J0ABI6"/>